<evidence type="ECO:0000259" key="9">
    <source>
        <dbReference type="Pfam" id="PF02770"/>
    </source>
</evidence>
<dbReference type="PANTHER" id="PTHR43884:SF12">
    <property type="entry name" value="ISOVALERYL-COA DEHYDROGENASE, MITOCHONDRIAL-RELATED"/>
    <property type="match status" value="1"/>
</dbReference>
<comment type="similarity">
    <text evidence="2 7">Belongs to the acyl-CoA dehydrogenase family.</text>
</comment>
<dbReference type="InterPro" id="IPR037069">
    <property type="entry name" value="AcylCoA_DH/ox_N_sf"/>
</dbReference>
<dbReference type="Pfam" id="PF02770">
    <property type="entry name" value="Acyl-CoA_dh_M"/>
    <property type="match status" value="1"/>
</dbReference>
<feature type="domain" description="Acyl-CoA oxidase/dehydrogenase middle" evidence="9">
    <location>
        <begin position="123"/>
        <end position="219"/>
    </location>
</feature>
<evidence type="ECO:0000256" key="7">
    <source>
        <dbReference type="RuleBase" id="RU362125"/>
    </source>
</evidence>
<dbReference type="GO" id="GO:0050660">
    <property type="term" value="F:flavin adenine dinucleotide binding"/>
    <property type="evidence" value="ECO:0007669"/>
    <property type="project" value="InterPro"/>
</dbReference>
<keyword evidence="5 7" id="KW-0560">Oxidoreductase</keyword>
<evidence type="ECO:0000256" key="1">
    <source>
        <dbReference type="ARBA" id="ARBA00001974"/>
    </source>
</evidence>
<feature type="domain" description="Acyl-CoA dehydrogenase/oxidase N-terminal" evidence="10">
    <location>
        <begin position="8"/>
        <end position="118"/>
    </location>
</feature>
<dbReference type="Proteomes" id="UP000320095">
    <property type="component" value="Unassembled WGS sequence"/>
</dbReference>
<protein>
    <submittedName>
        <fullName evidence="11">Acyl-CoA dehydrogenase</fullName>
    </submittedName>
</protein>
<evidence type="ECO:0000256" key="2">
    <source>
        <dbReference type="ARBA" id="ARBA00009347"/>
    </source>
</evidence>
<name>A0A502E421_9MYCO</name>
<gene>
    <name evidence="11" type="ORF">EAH80_19480</name>
</gene>
<dbReference type="InterPro" id="IPR006089">
    <property type="entry name" value="Acyl-CoA_DH_CS"/>
</dbReference>
<sequence>MRSTIYGPDHDLLRKTTRDFLQREAIPRVPQWEKARLVDPEFYRKAGEIGLLGLQIPEEYGGGGQHSFTYNMTVAEEMINAHLQMSPMRVHTDVVLPYFLSYCDPSQAARWLPALASGAKMSAIAMSEPGTGSDLSGMSTTATRHGDHYVLNGAKTFISGGINASLIVVVARTSQEEDRRGGLTLLVVESDMPGYSTGRNLEKIGMKYADTAELSFVDVHVPVENRLGEEGAAFQYLTSNLAQERLSVALGAVAMARSAIEVTVQYVKDRKVFGKSLSSFQNSKFQLAAASAEVTAADCMLQHAVQELDAGCLSGDDAARVKLFCSEMQGRTIDSCLQLFGGYGYMAEYPIARMYTDARISRIYGGSSEIMKTIIAKSLGL</sequence>
<dbReference type="InterPro" id="IPR046373">
    <property type="entry name" value="Acyl-CoA_Oxase/DH_mid-dom_sf"/>
</dbReference>
<keyword evidence="3 7" id="KW-0285">Flavoprotein</keyword>
<dbReference type="Gene3D" id="2.40.110.10">
    <property type="entry name" value="Butyryl-CoA Dehydrogenase, subunit A, domain 2"/>
    <property type="match status" value="1"/>
</dbReference>
<evidence type="ECO:0000256" key="6">
    <source>
        <dbReference type="ARBA" id="ARBA00052546"/>
    </source>
</evidence>
<dbReference type="OrthoDB" id="8876745at2"/>
<dbReference type="FunFam" id="2.40.110.10:FF:000002">
    <property type="entry name" value="Acyl-CoA dehydrogenase fadE12"/>
    <property type="match status" value="1"/>
</dbReference>
<dbReference type="Gene3D" id="1.20.140.10">
    <property type="entry name" value="Butyryl-CoA Dehydrogenase, subunit A, domain 3"/>
    <property type="match status" value="1"/>
</dbReference>
<keyword evidence="12" id="KW-1185">Reference proteome</keyword>
<comment type="cofactor">
    <cofactor evidence="1 7">
        <name>FAD</name>
        <dbReference type="ChEBI" id="CHEBI:57692"/>
    </cofactor>
</comment>
<dbReference type="PROSITE" id="PS00073">
    <property type="entry name" value="ACYL_COA_DH_2"/>
    <property type="match status" value="1"/>
</dbReference>
<dbReference type="InterPro" id="IPR036250">
    <property type="entry name" value="AcylCo_DH-like_C"/>
</dbReference>
<accession>A0A502E421</accession>
<evidence type="ECO:0000256" key="3">
    <source>
        <dbReference type="ARBA" id="ARBA00022630"/>
    </source>
</evidence>
<organism evidence="11 12">
    <name type="scientific">Mycolicibacterium hodleri</name>
    <dbReference type="NCBI Taxonomy" id="49897"/>
    <lineage>
        <taxon>Bacteria</taxon>
        <taxon>Bacillati</taxon>
        <taxon>Actinomycetota</taxon>
        <taxon>Actinomycetes</taxon>
        <taxon>Mycobacteriales</taxon>
        <taxon>Mycobacteriaceae</taxon>
        <taxon>Mycolicibacterium</taxon>
    </lineage>
</organism>
<dbReference type="Pfam" id="PF02771">
    <property type="entry name" value="Acyl-CoA_dh_N"/>
    <property type="match status" value="1"/>
</dbReference>
<evidence type="ECO:0000313" key="11">
    <source>
        <dbReference type="EMBL" id="TPG32455.1"/>
    </source>
</evidence>
<dbReference type="EMBL" id="RCZG01000008">
    <property type="protein sequence ID" value="TPG32455.1"/>
    <property type="molecule type" value="Genomic_DNA"/>
</dbReference>
<proteinExistence type="inferred from homology"/>
<evidence type="ECO:0000313" key="12">
    <source>
        <dbReference type="Proteomes" id="UP000320095"/>
    </source>
</evidence>
<evidence type="ECO:0000259" key="10">
    <source>
        <dbReference type="Pfam" id="PF02771"/>
    </source>
</evidence>
<dbReference type="Gene3D" id="1.10.540.10">
    <property type="entry name" value="Acyl-CoA dehydrogenase/oxidase, N-terminal domain"/>
    <property type="match status" value="1"/>
</dbReference>
<dbReference type="PANTHER" id="PTHR43884">
    <property type="entry name" value="ACYL-COA DEHYDROGENASE"/>
    <property type="match status" value="1"/>
</dbReference>
<dbReference type="SUPFAM" id="SSF56645">
    <property type="entry name" value="Acyl-CoA dehydrogenase NM domain-like"/>
    <property type="match status" value="1"/>
</dbReference>
<evidence type="ECO:0000256" key="4">
    <source>
        <dbReference type="ARBA" id="ARBA00022827"/>
    </source>
</evidence>
<dbReference type="InterPro" id="IPR009100">
    <property type="entry name" value="AcylCoA_DH/oxidase_NM_dom_sf"/>
</dbReference>
<reference evidence="11 12" key="1">
    <citation type="journal article" date="2019" name="Environ. Microbiol.">
        <title>Species interactions and distinct microbial communities in high Arctic permafrost affected cryosols are associated with the CH4 and CO2 gas fluxes.</title>
        <authorList>
            <person name="Altshuler I."/>
            <person name="Hamel J."/>
            <person name="Turney S."/>
            <person name="Magnuson E."/>
            <person name="Levesque R."/>
            <person name="Greer C."/>
            <person name="Whyte L.G."/>
        </authorList>
    </citation>
    <scope>NUCLEOTIDE SEQUENCE [LARGE SCALE GENOMIC DNA]</scope>
    <source>
        <strain evidence="11 12">S5.20</strain>
    </source>
</reference>
<evidence type="ECO:0000256" key="5">
    <source>
        <dbReference type="ARBA" id="ARBA00023002"/>
    </source>
</evidence>
<dbReference type="PIRSF" id="PIRSF016578">
    <property type="entry name" value="HsaA"/>
    <property type="match status" value="1"/>
</dbReference>
<dbReference type="GO" id="GO:0003995">
    <property type="term" value="F:acyl-CoA dehydrogenase activity"/>
    <property type="evidence" value="ECO:0007669"/>
    <property type="project" value="InterPro"/>
</dbReference>
<dbReference type="InterPro" id="IPR013786">
    <property type="entry name" value="AcylCoA_DH/ox_N"/>
</dbReference>
<dbReference type="FunFam" id="1.20.140.10:FF:000001">
    <property type="entry name" value="Acyl-CoA dehydrogenase"/>
    <property type="match status" value="1"/>
</dbReference>
<keyword evidence="4 7" id="KW-0274">FAD</keyword>
<comment type="catalytic activity">
    <reaction evidence="6">
        <text>a 2,3-saturated acyl-CoA + A = a 2,3-dehydroacyl-CoA + AH2</text>
        <dbReference type="Rhea" id="RHEA:48608"/>
        <dbReference type="ChEBI" id="CHEBI:13193"/>
        <dbReference type="ChEBI" id="CHEBI:17499"/>
        <dbReference type="ChEBI" id="CHEBI:60015"/>
        <dbReference type="ChEBI" id="CHEBI:65111"/>
    </reaction>
</comment>
<dbReference type="AlphaFoldDB" id="A0A502E421"/>
<dbReference type="RefSeq" id="WP_140694379.1">
    <property type="nucleotide sequence ID" value="NZ_RCZG01000008.1"/>
</dbReference>
<dbReference type="InterPro" id="IPR006091">
    <property type="entry name" value="Acyl-CoA_Oxase/DH_mid-dom"/>
</dbReference>
<evidence type="ECO:0000259" key="8">
    <source>
        <dbReference type="Pfam" id="PF00441"/>
    </source>
</evidence>
<feature type="domain" description="Acyl-CoA dehydrogenase/oxidase C-terminal" evidence="8">
    <location>
        <begin position="234"/>
        <end position="379"/>
    </location>
</feature>
<dbReference type="Pfam" id="PF00441">
    <property type="entry name" value="Acyl-CoA_dh_1"/>
    <property type="match status" value="1"/>
</dbReference>
<dbReference type="InterPro" id="IPR009075">
    <property type="entry name" value="AcylCo_DH/oxidase_C"/>
</dbReference>
<comment type="caution">
    <text evidence="11">The sequence shown here is derived from an EMBL/GenBank/DDBJ whole genome shotgun (WGS) entry which is preliminary data.</text>
</comment>
<dbReference type="SUPFAM" id="SSF47203">
    <property type="entry name" value="Acyl-CoA dehydrogenase C-terminal domain-like"/>
    <property type="match status" value="1"/>
</dbReference>